<dbReference type="GO" id="GO:0016787">
    <property type="term" value="F:hydrolase activity"/>
    <property type="evidence" value="ECO:0007669"/>
    <property type="project" value="UniProtKB-KW"/>
</dbReference>
<evidence type="ECO:0000313" key="3">
    <source>
        <dbReference type="EMBL" id="GKY90096.1"/>
    </source>
</evidence>
<dbReference type="InterPro" id="IPR000073">
    <property type="entry name" value="AB_hydrolase_1"/>
</dbReference>
<gene>
    <name evidence="3" type="ORF">STA1M1_39650</name>
</gene>
<dbReference type="PANTHER" id="PTHR43798">
    <property type="entry name" value="MONOACYLGLYCEROL LIPASE"/>
    <property type="match status" value="1"/>
</dbReference>
<proteinExistence type="predicted"/>
<sequence>MAENPEIGRQINAGGLNTNYHDIGAGRPVFFIHGSGPGVSAWANWRLNLQAVADHGLRCIAPDMAGFGYTELPAEMAFSRDAWVEHFAAFADALAGGERISIVGNSYGGAIALAYAIRFPERVDRLVLMGAVGLDFPITAELDKVWGHVASREAMRDLMKIFAWDQSLVNDDLAELRHLASIRPGMMEAFSAMFPEPRQAALRALASREEDIARVQAPTLIIHGRDDRVIPVDVSKRLFELLANAELHLFRKCGHWTQIEKAERFNAIVGAFLR</sequence>
<dbReference type="InterPro" id="IPR000639">
    <property type="entry name" value="Epox_hydrolase-like"/>
</dbReference>
<protein>
    <submittedName>
        <fullName evidence="3">2,6-dioxo-6-phenylhexa-3-enoate hydrolase</fullName>
    </submittedName>
</protein>
<dbReference type="Pfam" id="PF00561">
    <property type="entry name" value="Abhydrolase_1"/>
    <property type="match status" value="1"/>
</dbReference>
<dbReference type="PANTHER" id="PTHR43798:SF31">
    <property type="entry name" value="AB HYDROLASE SUPERFAMILY PROTEIN YCLE"/>
    <property type="match status" value="1"/>
</dbReference>
<organism evidence="3 4">
    <name type="scientific">Sinisalibacter aestuarii</name>
    <dbReference type="NCBI Taxonomy" id="2949426"/>
    <lineage>
        <taxon>Bacteria</taxon>
        <taxon>Pseudomonadati</taxon>
        <taxon>Pseudomonadota</taxon>
        <taxon>Alphaproteobacteria</taxon>
        <taxon>Rhodobacterales</taxon>
        <taxon>Roseobacteraceae</taxon>
        <taxon>Sinisalibacter</taxon>
    </lineage>
</organism>
<name>A0ABQ5M007_9RHOB</name>
<dbReference type="InterPro" id="IPR050266">
    <property type="entry name" value="AB_hydrolase_sf"/>
</dbReference>
<dbReference type="PRINTS" id="PR00111">
    <property type="entry name" value="ABHYDROLASE"/>
</dbReference>
<dbReference type="InterPro" id="IPR029058">
    <property type="entry name" value="AB_hydrolase_fold"/>
</dbReference>
<evidence type="ECO:0000313" key="4">
    <source>
        <dbReference type="Proteomes" id="UP001144205"/>
    </source>
</evidence>
<accession>A0ABQ5M007</accession>
<dbReference type="Gene3D" id="3.40.50.1820">
    <property type="entry name" value="alpha/beta hydrolase"/>
    <property type="match status" value="1"/>
</dbReference>
<keyword evidence="1 3" id="KW-0378">Hydrolase</keyword>
<comment type="caution">
    <text evidence="3">The sequence shown here is derived from an EMBL/GenBank/DDBJ whole genome shotgun (WGS) entry which is preliminary data.</text>
</comment>
<reference evidence="3" key="1">
    <citation type="journal article" date="2023" name="Int. J. Syst. Evol. Microbiol.">
        <title>Sinisalibacter aestuarii sp. nov., isolated from estuarine sediment of the Arakawa River.</title>
        <authorList>
            <person name="Arafat S.T."/>
            <person name="Hirano S."/>
            <person name="Sato A."/>
            <person name="Takeuchi K."/>
            <person name="Yasuda T."/>
            <person name="Terahara T."/>
            <person name="Hamada M."/>
            <person name="Kobayashi T."/>
        </authorList>
    </citation>
    <scope>NUCLEOTIDE SEQUENCE</scope>
    <source>
        <strain evidence="3">B-399</strain>
    </source>
</reference>
<dbReference type="RefSeq" id="WP_281843991.1">
    <property type="nucleotide sequence ID" value="NZ_BROH01000018.1"/>
</dbReference>
<feature type="domain" description="AB hydrolase-1" evidence="2">
    <location>
        <begin position="28"/>
        <end position="262"/>
    </location>
</feature>
<dbReference type="EMBL" id="BROH01000018">
    <property type="protein sequence ID" value="GKY90096.1"/>
    <property type="molecule type" value="Genomic_DNA"/>
</dbReference>
<dbReference type="PRINTS" id="PR00412">
    <property type="entry name" value="EPOXHYDRLASE"/>
</dbReference>
<dbReference type="SUPFAM" id="SSF53474">
    <property type="entry name" value="alpha/beta-Hydrolases"/>
    <property type="match status" value="1"/>
</dbReference>
<keyword evidence="4" id="KW-1185">Reference proteome</keyword>
<evidence type="ECO:0000256" key="1">
    <source>
        <dbReference type="ARBA" id="ARBA00022801"/>
    </source>
</evidence>
<dbReference type="Proteomes" id="UP001144205">
    <property type="component" value="Unassembled WGS sequence"/>
</dbReference>
<evidence type="ECO:0000259" key="2">
    <source>
        <dbReference type="Pfam" id="PF00561"/>
    </source>
</evidence>